<keyword evidence="3" id="KW-0472">Membrane</keyword>
<gene>
    <name evidence="4" type="ORF">ACFO4L_12650</name>
</gene>
<dbReference type="EMBL" id="JBHSGK010000013">
    <property type="protein sequence ID" value="MFC4737444.1"/>
    <property type="molecule type" value="Genomic_DNA"/>
</dbReference>
<protein>
    <recommendedName>
        <fullName evidence="6">Pilus assembly protein PilO</fullName>
    </recommendedName>
</protein>
<feature type="compositionally biased region" description="Acidic residues" evidence="2">
    <location>
        <begin position="273"/>
        <end position="285"/>
    </location>
</feature>
<dbReference type="RefSeq" id="WP_377910039.1">
    <property type="nucleotide sequence ID" value="NZ_JBHSGK010000013.1"/>
</dbReference>
<evidence type="ECO:0000256" key="1">
    <source>
        <dbReference type="SAM" id="Coils"/>
    </source>
</evidence>
<keyword evidence="5" id="KW-1185">Reference proteome</keyword>
<sequence length="285" mass="32276">MTTRMWTAAGIVILTAALVLYFFLAVFPDIQDRDQAEADLVEEEQYQQQLETAIREEAEARASEPEDTTELQRRLPVVRQTDRFIMDLNQAEEVSDARIVSISMRYDLPVQGFDTIEAPHTEDVEEQASTPADVRRSEYEDLEEEPEEDPEEAVEEEGVPPEEAEPDITDRQEQVDDTAGNGAVRTDELDGLLKQTATVELRVSSYDALAGFIDELDQLVRFVNIESILFLGATDDRIFDGASDIFLEVQVSSYYYEELEHLEPEAPVLDYPDPGEEAEPFLDSE</sequence>
<evidence type="ECO:0000313" key="4">
    <source>
        <dbReference type="EMBL" id="MFC4737444.1"/>
    </source>
</evidence>
<reference evidence="5" key="1">
    <citation type="journal article" date="2019" name="Int. J. Syst. Evol. Microbiol.">
        <title>The Global Catalogue of Microorganisms (GCM) 10K type strain sequencing project: providing services to taxonomists for standard genome sequencing and annotation.</title>
        <authorList>
            <consortium name="The Broad Institute Genomics Platform"/>
            <consortium name="The Broad Institute Genome Sequencing Center for Infectious Disease"/>
            <person name="Wu L."/>
            <person name="Ma J."/>
        </authorList>
    </citation>
    <scope>NUCLEOTIDE SEQUENCE [LARGE SCALE GENOMIC DNA]</scope>
    <source>
        <strain evidence="5">JCM 12165</strain>
    </source>
</reference>
<evidence type="ECO:0008006" key="6">
    <source>
        <dbReference type="Google" id="ProtNLM"/>
    </source>
</evidence>
<evidence type="ECO:0000313" key="5">
    <source>
        <dbReference type="Proteomes" id="UP001595896"/>
    </source>
</evidence>
<comment type="caution">
    <text evidence="4">The sequence shown here is derived from an EMBL/GenBank/DDBJ whole genome shotgun (WGS) entry which is preliminary data.</text>
</comment>
<evidence type="ECO:0000256" key="3">
    <source>
        <dbReference type="SAM" id="Phobius"/>
    </source>
</evidence>
<keyword evidence="3" id="KW-0812">Transmembrane</keyword>
<feature type="compositionally biased region" description="Acidic residues" evidence="2">
    <location>
        <begin position="140"/>
        <end position="167"/>
    </location>
</feature>
<feature type="transmembrane region" description="Helical" evidence="3">
    <location>
        <begin position="6"/>
        <end position="27"/>
    </location>
</feature>
<accession>A0ABV9P0T8</accession>
<name>A0ABV9P0T8_9BACI</name>
<feature type="region of interest" description="Disordered" evidence="2">
    <location>
        <begin position="119"/>
        <end position="186"/>
    </location>
</feature>
<proteinExistence type="predicted"/>
<feature type="region of interest" description="Disordered" evidence="2">
    <location>
        <begin position="265"/>
        <end position="285"/>
    </location>
</feature>
<keyword evidence="1" id="KW-0175">Coiled coil</keyword>
<feature type="coiled-coil region" evidence="1">
    <location>
        <begin position="33"/>
        <end position="63"/>
    </location>
</feature>
<dbReference type="Proteomes" id="UP001595896">
    <property type="component" value="Unassembled WGS sequence"/>
</dbReference>
<organism evidence="4 5">
    <name type="scientific">Bacillus daqingensis</name>
    <dbReference type="NCBI Taxonomy" id="872396"/>
    <lineage>
        <taxon>Bacteria</taxon>
        <taxon>Bacillati</taxon>
        <taxon>Bacillota</taxon>
        <taxon>Bacilli</taxon>
        <taxon>Bacillales</taxon>
        <taxon>Bacillaceae</taxon>
        <taxon>Bacillus</taxon>
    </lineage>
</organism>
<keyword evidence="3" id="KW-1133">Transmembrane helix</keyword>
<evidence type="ECO:0000256" key="2">
    <source>
        <dbReference type="SAM" id="MobiDB-lite"/>
    </source>
</evidence>